<name>A0A4P2VKV5_FLUSA</name>
<dbReference type="OrthoDB" id="5292433at2"/>
<dbReference type="EMBL" id="AP019368">
    <property type="protein sequence ID" value="BBH51949.1"/>
    <property type="molecule type" value="Genomic_DNA"/>
</dbReference>
<reference evidence="1 2" key="1">
    <citation type="submission" date="2018-12" db="EMBL/GenBank/DDBJ databases">
        <title>Rubrispira sanarue gen. nov., sp., nov., a member of the order Silvanigrellales, isolated from a brackish lake in Hamamatsu Japan.</title>
        <authorList>
            <person name="Maejima Y."/>
            <person name="Iino T."/>
            <person name="Muraguchi Y."/>
            <person name="Fukuda K."/>
            <person name="Nojiri H."/>
            <person name="Ohkuma M."/>
            <person name="Moriuchi R."/>
            <person name="Dohra H."/>
            <person name="Kimbara K."/>
            <person name="Shintani M."/>
        </authorList>
    </citation>
    <scope>NUCLEOTIDE SEQUENCE [LARGE SCALE GENOMIC DNA]</scope>
    <source>
        <strain evidence="1 2">RF1110005</strain>
    </source>
</reference>
<dbReference type="Proteomes" id="UP000291236">
    <property type="component" value="Chromosome"/>
</dbReference>
<evidence type="ECO:0000313" key="1">
    <source>
        <dbReference type="EMBL" id="BBH51949.1"/>
    </source>
</evidence>
<dbReference type="KEGG" id="sbf:JCM31447_03780"/>
<organism evidence="1 2">
    <name type="scientific">Fluviispira sanaruensis</name>
    <dbReference type="NCBI Taxonomy" id="2493639"/>
    <lineage>
        <taxon>Bacteria</taxon>
        <taxon>Pseudomonadati</taxon>
        <taxon>Bdellovibrionota</taxon>
        <taxon>Oligoflexia</taxon>
        <taxon>Silvanigrellales</taxon>
        <taxon>Silvanigrellaceae</taxon>
        <taxon>Fluviispira</taxon>
    </lineage>
</organism>
<sequence length="351" mass="41373">MINASSREQILKGLVYNLNELIKKVKKAGTSINANFIEELISQAPCRNESANQNKCEGFRLEFNLQKKESPYQFDCICTRLNKKFKANISANYLKRLESHWPLKKGMVDSKSIAWQKVNSAYETVQISIAFMIKCTSVENYRESNEENKKQLTQESYFKNYENMNSYFSFLIAYEKVFIHSSIKLFFWSDIKLMYHSYFIKEDLKKDDRVQFVNYILPKKTAIVLCLEDTLFRLRSGINFELHAFELFINDMVYADNSLIIFSTQNFIQESDKSKSYFQDYSVSFKRNLDETKISLQQAMEPDYKIAQDDRFNEPNKTGSFDKIVELLAKGQKYIEAIEKDIVQWKTKFEN</sequence>
<keyword evidence="2" id="KW-1185">Reference proteome</keyword>
<evidence type="ECO:0000313" key="2">
    <source>
        <dbReference type="Proteomes" id="UP000291236"/>
    </source>
</evidence>
<dbReference type="AlphaFoldDB" id="A0A4P2VKV5"/>
<proteinExistence type="predicted"/>
<protein>
    <submittedName>
        <fullName evidence="1">Uncharacterized protein</fullName>
    </submittedName>
</protein>
<gene>
    <name evidence="1" type="ORF">JCM31447_03780</name>
</gene>
<accession>A0A4P2VKV5</accession>
<dbReference type="RefSeq" id="WP_130605968.1">
    <property type="nucleotide sequence ID" value="NZ_AP019368.1"/>
</dbReference>